<dbReference type="Gene3D" id="3.30.110.40">
    <property type="entry name" value="TusA-like domain"/>
    <property type="match status" value="1"/>
</dbReference>
<protein>
    <recommendedName>
        <fullName evidence="2">UPF0033 domain-containing protein</fullName>
    </recommendedName>
</protein>
<feature type="domain" description="UPF0033" evidence="2">
    <location>
        <begin position="4"/>
        <end position="28"/>
    </location>
</feature>
<reference evidence="3" key="1">
    <citation type="submission" date="2019-08" db="EMBL/GenBank/DDBJ databases">
        <authorList>
            <person name="Kucharzyk K."/>
            <person name="Murdoch R.W."/>
            <person name="Higgins S."/>
            <person name="Loffler F."/>
        </authorList>
    </citation>
    <scope>NUCLEOTIDE SEQUENCE</scope>
</reference>
<dbReference type="CDD" id="cd00291">
    <property type="entry name" value="SirA_YedF_YeeD"/>
    <property type="match status" value="1"/>
</dbReference>
<evidence type="ECO:0000256" key="1">
    <source>
        <dbReference type="ARBA" id="ARBA00008984"/>
    </source>
</evidence>
<dbReference type="PROSITE" id="PS01148">
    <property type="entry name" value="UPF0033"/>
    <property type="match status" value="1"/>
</dbReference>
<evidence type="ECO:0000313" key="3">
    <source>
        <dbReference type="EMBL" id="MPM72785.1"/>
    </source>
</evidence>
<dbReference type="Pfam" id="PF01206">
    <property type="entry name" value="TusA"/>
    <property type="match status" value="1"/>
</dbReference>
<dbReference type="InterPro" id="IPR001455">
    <property type="entry name" value="TusA-like"/>
</dbReference>
<dbReference type="PANTHER" id="PTHR33279:SF6">
    <property type="entry name" value="SULFUR CARRIER PROTEIN YEDF-RELATED"/>
    <property type="match status" value="1"/>
</dbReference>
<dbReference type="SUPFAM" id="SSF64307">
    <property type="entry name" value="SirA-like"/>
    <property type="match status" value="1"/>
</dbReference>
<accession>A0A645C5E3</accession>
<organism evidence="3">
    <name type="scientific">bioreactor metagenome</name>
    <dbReference type="NCBI Taxonomy" id="1076179"/>
    <lineage>
        <taxon>unclassified sequences</taxon>
        <taxon>metagenomes</taxon>
        <taxon>ecological metagenomes</taxon>
    </lineage>
</organism>
<sequence length="72" mass="8032">MIEIDCLGDMCPIPMLRLKAALSKMSSGQSLKLISDHSCVVQNVTDYLKKTKNTIVVDEVMNGIWEIYVTKA</sequence>
<name>A0A645C5E3_9ZZZZ</name>
<dbReference type="InterPro" id="IPR036868">
    <property type="entry name" value="TusA-like_sf"/>
</dbReference>
<evidence type="ECO:0000259" key="2">
    <source>
        <dbReference type="PROSITE" id="PS01148"/>
    </source>
</evidence>
<proteinExistence type="inferred from homology"/>
<dbReference type="AlphaFoldDB" id="A0A645C5E3"/>
<gene>
    <name evidence="3" type="ORF">SDC9_119761</name>
</gene>
<dbReference type="EMBL" id="VSSQ01024956">
    <property type="protein sequence ID" value="MPM72785.1"/>
    <property type="molecule type" value="Genomic_DNA"/>
</dbReference>
<comment type="similarity">
    <text evidence="1">Belongs to the sulfur carrier protein TusA family.</text>
</comment>
<comment type="caution">
    <text evidence="3">The sequence shown here is derived from an EMBL/GenBank/DDBJ whole genome shotgun (WGS) entry which is preliminary data.</text>
</comment>
<dbReference type="PANTHER" id="PTHR33279">
    <property type="entry name" value="SULFUR CARRIER PROTEIN YEDF-RELATED"/>
    <property type="match status" value="1"/>
</dbReference>